<keyword evidence="2" id="KW-1185">Reference proteome</keyword>
<evidence type="ECO:0000313" key="2">
    <source>
        <dbReference type="Proteomes" id="UP000044841"/>
    </source>
</evidence>
<name>A0A0K6FRH1_9AGAM</name>
<sequence length="77" mass="8564">MLHVEFDSTPVTDPKPVFLFEDVRIRVNTTALATNYIIGHPFMKNAWETAVGYQPAKSKSLAGNDLTVVKSDLTKRA</sequence>
<gene>
    <name evidence="1" type="ORF">RSOLAG22IIIB_13758</name>
</gene>
<proteinExistence type="predicted"/>
<reference evidence="1 2" key="1">
    <citation type="submission" date="2015-07" db="EMBL/GenBank/DDBJ databases">
        <authorList>
            <person name="Noorani M."/>
        </authorList>
    </citation>
    <scope>NUCLEOTIDE SEQUENCE [LARGE SCALE GENOMIC DNA]</scope>
    <source>
        <strain evidence="1">BBA 69670</strain>
    </source>
</reference>
<accession>A0A0K6FRH1</accession>
<dbReference type="AlphaFoldDB" id="A0A0K6FRH1"/>
<protein>
    <submittedName>
        <fullName evidence="1">Uncharacterized protein</fullName>
    </submittedName>
</protein>
<dbReference type="EMBL" id="CYGV01000463">
    <property type="protein sequence ID" value="CUA68589.1"/>
    <property type="molecule type" value="Genomic_DNA"/>
</dbReference>
<organism evidence="1 2">
    <name type="scientific">Rhizoctonia solani</name>
    <dbReference type="NCBI Taxonomy" id="456999"/>
    <lineage>
        <taxon>Eukaryota</taxon>
        <taxon>Fungi</taxon>
        <taxon>Dikarya</taxon>
        <taxon>Basidiomycota</taxon>
        <taxon>Agaricomycotina</taxon>
        <taxon>Agaricomycetes</taxon>
        <taxon>Cantharellales</taxon>
        <taxon>Ceratobasidiaceae</taxon>
        <taxon>Rhizoctonia</taxon>
    </lineage>
</organism>
<dbReference type="Proteomes" id="UP000044841">
    <property type="component" value="Unassembled WGS sequence"/>
</dbReference>
<evidence type="ECO:0000313" key="1">
    <source>
        <dbReference type="EMBL" id="CUA68589.1"/>
    </source>
</evidence>